<keyword evidence="3 4" id="KW-0418">Kinase</keyword>
<evidence type="ECO:0000313" key="6">
    <source>
        <dbReference type="Proteomes" id="UP000216871"/>
    </source>
</evidence>
<name>A0A261FD79_9BIFI</name>
<comment type="similarity">
    <text evidence="1 4">Belongs to the glycerate kinase type-1 family.</text>
</comment>
<evidence type="ECO:0000256" key="2">
    <source>
        <dbReference type="ARBA" id="ARBA00022679"/>
    </source>
</evidence>
<keyword evidence="2 4" id="KW-0808">Transferase</keyword>
<dbReference type="PANTHER" id="PTHR21599">
    <property type="entry name" value="GLYCERATE KINASE"/>
    <property type="match status" value="1"/>
</dbReference>
<evidence type="ECO:0000256" key="3">
    <source>
        <dbReference type="ARBA" id="ARBA00022777"/>
    </source>
</evidence>
<proteinExistence type="inferred from homology"/>
<sequence>MTGNTRYARYVCAPDSFKESLTASEAAQAMAAGIRRADPDAEIRLLPMADGGEGTTRALVDATGGSMRTTAAHDPLGRGITAEYGLLGDGATAVVEVAAASGLALLAPSERNPLITSSYGTGELIRAALDDGATRIIVGLGGSATSDAGAGMLQALGVRLLDDEGRELPSGGAALARLADIDVSGLDARLHDVEVIAACDVPNPLVGPQGASAVFGPQKGATADDVALLDRALGRFAGVVERRLSVDVAGVPGAGAAGGIGAALRGFLDAGFRHGVDVVIETVGLPDAVRWADVVFTGEGSIDAQTRYGKTPAGVAETAKRYGRPVVAIAGHVGEGIDELHAVGIDAIFGIAPGAATLQDLLEDASANVERTAEQVTRLLMLGRK</sequence>
<comment type="caution">
    <text evidence="5">The sequence shown here is derived from an EMBL/GenBank/DDBJ whole genome shotgun (WGS) entry which is preliminary data.</text>
</comment>
<dbReference type="Proteomes" id="UP000216871">
    <property type="component" value="Unassembled WGS sequence"/>
</dbReference>
<dbReference type="EMBL" id="MWWW01000032">
    <property type="protein sequence ID" value="OZG57111.1"/>
    <property type="molecule type" value="Genomic_DNA"/>
</dbReference>
<protein>
    <submittedName>
        <fullName evidence="5">Glycerate kinase</fullName>
    </submittedName>
</protein>
<evidence type="ECO:0000256" key="1">
    <source>
        <dbReference type="ARBA" id="ARBA00006284"/>
    </source>
</evidence>
<reference evidence="5 6" key="1">
    <citation type="journal article" date="2017" name="BMC Genomics">
        <title>Comparative genomic and phylogenomic analyses of the Bifidobacteriaceae family.</title>
        <authorList>
            <person name="Lugli G.A."/>
            <person name="Milani C."/>
            <person name="Turroni F."/>
            <person name="Duranti S."/>
            <person name="Mancabelli L."/>
            <person name="Mangifesta M."/>
            <person name="Ferrario C."/>
            <person name="Modesto M."/>
            <person name="Mattarelli P."/>
            <person name="Jiri K."/>
            <person name="van Sinderen D."/>
            <person name="Ventura M."/>
        </authorList>
    </citation>
    <scope>NUCLEOTIDE SEQUENCE [LARGE SCALE GENOMIC DNA]</scope>
    <source>
        <strain evidence="5 6">DSM 100196</strain>
    </source>
</reference>
<dbReference type="NCBIfam" id="TIGR00045">
    <property type="entry name" value="glycerate kinase"/>
    <property type="match status" value="1"/>
</dbReference>
<dbReference type="InterPro" id="IPR018193">
    <property type="entry name" value="Glyc_kinase_flavodox-like_fold"/>
</dbReference>
<dbReference type="PANTHER" id="PTHR21599:SF0">
    <property type="entry name" value="GLYCERATE KINASE"/>
    <property type="match status" value="1"/>
</dbReference>
<dbReference type="InterPro" id="IPR018197">
    <property type="entry name" value="Glycerate_kinase_RE-like"/>
</dbReference>
<dbReference type="RefSeq" id="WP_094668486.1">
    <property type="nucleotide sequence ID" value="NZ_MWWW01000032.1"/>
</dbReference>
<dbReference type="Gene3D" id="3.40.50.10350">
    <property type="entry name" value="Glycerate kinase, domain 1"/>
    <property type="match status" value="1"/>
</dbReference>
<organism evidence="5 6">
    <name type="scientific">Bifidobacterium myosotis</name>
    <dbReference type="NCBI Taxonomy" id="1630166"/>
    <lineage>
        <taxon>Bacteria</taxon>
        <taxon>Bacillati</taxon>
        <taxon>Actinomycetota</taxon>
        <taxon>Actinomycetes</taxon>
        <taxon>Bifidobacteriales</taxon>
        <taxon>Bifidobacteriaceae</taxon>
        <taxon>Bifidobacterium</taxon>
    </lineage>
</organism>
<dbReference type="Pfam" id="PF02595">
    <property type="entry name" value="Gly_kinase"/>
    <property type="match status" value="1"/>
</dbReference>
<dbReference type="Gene3D" id="3.90.1510.10">
    <property type="entry name" value="Glycerate kinase, domain 2"/>
    <property type="match status" value="1"/>
</dbReference>
<dbReference type="GO" id="GO:0008887">
    <property type="term" value="F:glycerate kinase activity"/>
    <property type="evidence" value="ECO:0007669"/>
    <property type="project" value="UniProtKB-UniRule"/>
</dbReference>
<evidence type="ECO:0000256" key="4">
    <source>
        <dbReference type="PIRNR" id="PIRNR006078"/>
    </source>
</evidence>
<dbReference type="AlphaFoldDB" id="A0A261FD79"/>
<accession>A0A261FD79</accession>
<dbReference type="InterPro" id="IPR036129">
    <property type="entry name" value="Glycerate_kinase_sf"/>
</dbReference>
<dbReference type="GO" id="GO:0031388">
    <property type="term" value="P:organic acid phosphorylation"/>
    <property type="evidence" value="ECO:0007669"/>
    <property type="project" value="UniProtKB-UniRule"/>
</dbReference>
<dbReference type="InterPro" id="IPR004381">
    <property type="entry name" value="Glycerate_kinase"/>
</dbReference>
<evidence type="ECO:0000313" key="5">
    <source>
        <dbReference type="EMBL" id="OZG57111.1"/>
    </source>
</evidence>
<dbReference type="SUPFAM" id="SSF110738">
    <property type="entry name" value="Glycerate kinase I"/>
    <property type="match status" value="1"/>
</dbReference>
<dbReference type="OrthoDB" id="9774290at2"/>
<dbReference type="PIRSF" id="PIRSF006078">
    <property type="entry name" value="GlxK"/>
    <property type="match status" value="1"/>
</dbReference>
<keyword evidence="6" id="KW-1185">Reference proteome</keyword>
<gene>
    <name evidence="5" type="ORF">BMYO_2094</name>
</gene>